<organism evidence="2 3">
    <name type="scientific">Effrenium voratum</name>
    <dbReference type="NCBI Taxonomy" id="2562239"/>
    <lineage>
        <taxon>Eukaryota</taxon>
        <taxon>Sar</taxon>
        <taxon>Alveolata</taxon>
        <taxon>Dinophyceae</taxon>
        <taxon>Suessiales</taxon>
        <taxon>Symbiodiniaceae</taxon>
        <taxon>Effrenium</taxon>
    </lineage>
</organism>
<evidence type="ECO:0000313" key="2">
    <source>
        <dbReference type="EMBL" id="CAJ1389844.1"/>
    </source>
</evidence>
<protein>
    <recommendedName>
        <fullName evidence="1">RRP12 N-terminal HEAT domain-containing protein</fullName>
    </recommendedName>
</protein>
<name>A0AA36ILL1_9DINO</name>
<dbReference type="Proteomes" id="UP001178507">
    <property type="component" value="Unassembled WGS sequence"/>
</dbReference>
<dbReference type="AlphaFoldDB" id="A0AA36ILL1"/>
<gene>
    <name evidence="2" type="ORF">EVOR1521_LOCUS15384</name>
</gene>
<feature type="non-terminal residue" evidence="2">
    <location>
        <position position="1"/>
    </location>
</feature>
<reference evidence="2" key="1">
    <citation type="submission" date="2023-08" db="EMBL/GenBank/DDBJ databases">
        <authorList>
            <person name="Chen Y."/>
            <person name="Shah S."/>
            <person name="Dougan E. K."/>
            <person name="Thang M."/>
            <person name="Chan C."/>
        </authorList>
    </citation>
    <scope>NUCLEOTIDE SEQUENCE</scope>
</reference>
<evidence type="ECO:0000259" key="1">
    <source>
        <dbReference type="Pfam" id="PF25772"/>
    </source>
</evidence>
<evidence type="ECO:0000313" key="3">
    <source>
        <dbReference type="Proteomes" id="UP001178507"/>
    </source>
</evidence>
<sequence length="84" mass="8584">EIDARAARGDAACQTAAACLQAMRSVICSNKCGNTAAAYFAAVVSTLQRQLSQKGALETQEDSCCALLLILRKAVPAAPSLAAA</sequence>
<dbReference type="Pfam" id="PF25772">
    <property type="entry name" value="HEAT_RRP12_N"/>
    <property type="match status" value="1"/>
</dbReference>
<proteinExistence type="predicted"/>
<keyword evidence="3" id="KW-1185">Reference proteome</keyword>
<accession>A0AA36ILL1</accession>
<dbReference type="EMBL" id="CAUJNA010001946">
    <property type="protein sequence ID" value="CAJ1389844.1"/>
    <property type="molecule type" value="Genomic_DNA"/>
</dbReference>
<comment type="caution">
    <text evidence="2">The sequence shown here is derived from an EMBL/GenBank/DDBJ whole genome shotgun (WGS) entry which is preliminary data.</text>
</comment>
<feature type="domain" description="RRP12 N-terminal HEAT" evidence="1">
    <location>
        <begin position="17"/>
        <end position="77"/>
    </location>
</feature>
<dbReference type="InterPro" id="IPR057860">
    <property type="entry name" value="HEAT_RRP12_N"/>
</dbReference>
<feature type="non-terminal residue" evidence="2">
    <location>
        <position position="84"/>
    </location>
</feature>